<comment type="similarity">
    <text evidence="7">Belongs to the binding-protein-dependent transport system permease family.</text>
</comment>
<gene>
    <name evidence="9" type="ORF">NPRO_04110</name>
</gene>
<keyword evidence="5 7" id="KW-1133">Transmembrane helix</keyword>
<comment type="subcellular location">
    <subcellularLocation>
        <location evidence="1 7">Cell membrane</location>
        <topology evidence="1 7">Multi-pass membrane protein</topology>
    </subcellularLocation>
</comment>
<evidence type="ECO:0000259" key="8">
    <source>
        <dbReference type="PROSITE" id="PS50928"/>
    </source>
</evidence>
<dbReference type="SUPFAM" id="SSF161098">
    <property type="entry name" value="MetI-like"/>
    <property type="match status" value="1"/>
</dbReference>
<dbReference type="InterPro" id="IPR051393">
    <property type="entry name" value="ABC_transporter_permease"/>
</dbReference>
<dbReference type="PANTHER" id="PTHR30193:SF37">
    <property type="entry name" value="INNER MEMBRANE ABC TRANSPORTER PERMEASE PROTEIN YCJO"/>
    <property type="match status" value="1"/>
</dbReference>
<feature type="transmembrane region" description="Helical" evidence="7">
    <location>
        <begin position="155"/>
        <end position="181"/>
    </location>
</feature>
<feature type="domain" description="ABC transmembrane type-1" evidence="8">
    <location>
        <begin position="70"/>
        <end position="282"/>
    </location>
</feature>
<dbReference type="InterPro" id="IPR000515">
    <property type="entry name" value="MetI-like"/>
</dbReference>
<keyword evidence="2 7" id="KW-0813">Transport</keyword>
<keyword evidence="4 7" id="KW-0812">Transmembrane</keyword>
<dbReference type="CDD" id="cd06261">
    <property type="entry name" value="TM_PBP2"/>
    <property type="match status" value="1"/>
</dbReference>
<feature type="transmembrane region" description="Helical" evidence="7">
    <location>
        <begin position="12"/>
        <end position="39"/>
    </location>
</feature>
<dbReference type="GO" id="GO:0055085">
    <property type="term" value="P:transmembrane transport"/>
    <property type="evidence" value="ECO:0007669"/>
    <property type="project" value="InterPro"/>
</dbReference>
<dbReference type="Pfam" id="PF00528">
    <property type="entry name" value="BPD_transp_1"/>
    <property type="match status" value="1"/>
</dbReference>
<dbReference type="InterPro" id="IPR035906">
    <property type="entry name" value="MetI-like_sf"/>
</dbReference>
<feature type="transmembrane region" description="Helical" evidence="7">
    <location>
        <begin position="262"/>
        <end position="281"/>
    </location>
</feature>
<proteinExistence type="inferred from homology"/>
<evidence type="ECO:0000256" key="5">
    <source>
        <dbReference type="ARBA" id="ARBA00022989"/>
    </source>
</evidence>
<dbReference type="Proteomes" id="UP000662873">
    <property type="component" value="Chromosome"/>
</dbReference>
<organism evidence="9 10">
    <name type="scientific">Candidatus Nitrosymbiomonas proteolyticus</name>
    <dbReference type="NCBI Taxonomy" id="2608984"/>
    <lineage>
        <taxon>Bacteria</taxon>
        <taxon>Bacillati</taxon>
        <taxon>Armatimonadota</taxon>
        <taxon>Armatimonadota incertae sedis</taxon>
        <taxon>Candidatus Nitrosymbiomonas</taxon>
    </lineage>
</organism>
<sequence>MSLLRRRESRLGWLFVAPATLHLVVFALFPMGFALYISLFKWRLFKDSPEFVFLQNYVWSFTEGPFWNALWNSFRYTAVSVPAGMAVALGVALLVNQKLRGVTIFRTLYYIPAISSGVAVSMLWIYVFLPETGMLNLLLRMIGVSSIAFLQDSTWAMWALAFMSIWTGLGPKMVLYLAGLVGIPQSLYEAAELDGAGKLRSFWSVTLPMLAPTTIFVLITSTIGAMQVFTPVYMMTKGGPENSTDVVGYHIYTEAWVNFNTGLASAKSFVLLVIIGGISLLQFRLMRRQLEGYSAS</sequence>
<dbReference type="GO" id="GO:0005886">
    <property type="term" value="C:plasma membrane"/>
    <property type="evidence" value="ECO:0007669"/>
    <property type="project" value="UniProtKB-SubCell"/>
</dbReference>
<evidence type="ECO:0000256" key="4">
    <source>
        <dbReference type="ARBA" id="ARBA00022692"/>
    </source>
</evidence>
<dbReference type="PROSITE" id="PS50928">
    <property type="entry name" value="ABC_TM1"/>
    <property type="match status" value="1"/>
</dbReference>
<dbReference type="PANTHER" id="PTHR30193">
    <property type="entry name" value="ABC TRANSPORTER PERMEASE PROTEIN"/>
    <property type="match status" value="1"/>
</dbReference>
<dbReference type="AlphaFoldDB" id="A0A809S2V9"/>
<dbReference type="Gene3D" id="1.10.3720.10">
    <property type="entry name" value="MetI-like"/>
    <property type="match status" value="1"/>
</dbReference>
<evidence type="ECO:0000256" key="3">
    <source>
        <dbReference type="ARBA" id="ARBA00022475"/>
    </source>
</evidence>
<keyword evidence="3" id="KW-1003">Cell membrane</keyword>
<evidence type="ECO:0000313" key="10">
    <source>
        <dbReference type="Proteomes" id="UP000662873"/>
    </source>
</evidence>
<feature type="transmembrane region" description="Helical" evidence="7">
    <location>
        <begin position="202"/>
        <end position="229"/>
    </location>
</feature>
<reference evidence="9" key="1">
    <citation type="journal article" name="DNA Res.">
        <title>The physiological potential of anammox bacteria as revealed by their core genome structure.</title>
        <authorList>
            <person name="Okubo T."/>
            <person name="Toyoda A."/>
            <person name="Fukuhara K."/>
            <person name="Uchiyama I."/>
            <person name="Harigaya Y."/>
            <person name="Kuroiwa M."/>
            <person name="Suzuki T."/>
            <person name="Murakami Y."/>
            <person name="Suwa Y."/>
            <person name="Takami H."/>
        </authorList>
    </citation>
    <scope>NUCLEOTIDE SEQUENCE</scope>
    <source>
        <strain evidence="9">317325-2</strain>
    </source>
</reference>
<evidence type="ECO:0000256" key="2">
    <source>
        <dbReference type="ARBA" id="ARBA00022448"/>
    </source>
</evidence>
<evidence type="ECO:0000313" key="9">
    <source>
        <dbReference type="EMBL" id="BBO22816.1"/>
    </source>
</evidence>
<evidence type="ECO:0000256" key="1">
    <source>
        <dbReference type="ARBA" id="ARBA00004651"/>
    </source>
</evidence>
<accession>A0A809S2V9</accession>
<feature type="transmembrane region" description="Helical" evidence="7">
    <location>
        <begin position="107"/>
        <end position="129"/>
    </location>
</feature>
<keyword evidence="6 7" id="KW-0472">Membrane</keyword>
<feature type="transmembrane region" description="Helical" evidence="7">
    <location>
        <begin position="74"/>
        <end position="95"/>
    </location>
</feature>
<name>A0A809S2V9_9BACT</name>
<dbReference type="EMBL" id="AP021858">
    <property type="protein sequence ID" value="BBO22816.1"/>
    <property type="molecule type" value="Genomic_DNA"/>
</dbReference>
<protein>
    <submittedName>
        <fullName evidence="9">Spermidine/putrescine ABC transporter permease</fullName>
    </submittedName>
</protein>
<dbReference type="KEGG" id="npy:NPRO_04110"/>
<evidence type="ECO:0000256" key="6">
    <source>
        <dbReference type="ARBA" id="ARBA00023136"/>
    </source>
</evidence>
<evidence type="ECO:0000256" key="7">
    <source>
        <dbReference type="RuleBase" id="RU363032"/>
    </source>
</evidence>